<evidence type="ECO:0000313" key="3">
    <source>
        <dbReference type="EMBL" id="KGO75307.1"/>
    </source>
</evidence>
<organism evidence="3 4">
    <name type="scientific">Penicillium italicum</name>
    <name type="common">Blue mold</name>
    <dbReference type="NCBI Taxonomy" id="40296"/>
    <lineage>
        <taxon>Eukaryota</taxon>
        <taxon>Fungi</taxon>
        <taxon>Dikarya</taxon>
        <taxon>Ascomycota</taxon>
        <taxon>Pezizomycotina</taxon>
        <taxon>Eurotiomycetes</taxon>
        <taxon>Eurotiomycetidae</taxon>
        <taxon>Eurotiales</taxon>
        <taxon>Aspergillaceae</taxon>
        <taxon>Penicillium</taxon>
    </lineage>
</organism>
<feature type="compositionally biased region" description="Basic residues" evidence="1">
    <location>
        <begin position="461"/>
        <end position="471"/>
    </location>
</feature>
<evidence type="ECO:0000256" key="1">
    <source>
        <dbReference type="SAM" id="MobiDB-lite"/>
    </source>
</evidence>
<proteinExistence type="predicted"/>
<keyword evidence="4" id="KW-1185">Reference proteome</keyword>
<sequence>MNPTFNYEQDEEINEFDKMMQWSGYPVSSTSSGRLSADYVMVMQVMVMQVIAQEQDSTWVNPRPFAQVPEPPQQHASDLNYIDPEHNDDLKIPQIPQPPEDLGSSTTTLRPADYLRSGMTAHPWIGLDRTTVRLPNSPSLHLQPSPKAEVVAIDGIIATFRALVCNQPCSPDQFSQGLRDAELIKSFLHSKFPPPPISSIGSSERDRELFWCWQCDPHKERKIFAQFGVFKRHLIGHGIREFRWRCTEPRCSTELYRRDRIRDHLLHKHKKSDPLKADVDETRVKNDPPSNCPLCLQATSSWIDYFKHIRDHCLVSPGSANASTDGDRSRHGDNNGRNGGNGNGNGRDHSSSFAGPSNWSEESQSHRSNNQTQGTTHPITGSGGFRSRGNALHGPSSHSVSENQLNSSLHQSAADAIGQTSIDDSLGPSRTSKAQIPRASGQPGNLQPPQNPGMSQTDHPAKRKRKDKRKKPTEEEAPSRNICKRCDHDMAKCEDCKTIHGCHKCGDVPRSSIQVGSSSTMPMQAPPGTSSTVVDLNGFYLNPGVRPNFAMPETMTTQIPFHYNANGMMQFPRQQRFENMANTFTDDPFSNDHFFGVAMDVPTHPPLRVLGDKFQESSVHESDTRLLHSMGLGTLIDPIFVQGPTKEPTAKACGVPAPGSYTDLLLRDNGPSPSLEPPQPEYRCQLPRVTLPAVDYESQAKLQLSTKERVEITFKMSPAREPTLPLRTRVQVLVRLFSLRASAAKSKTKKQRTQPVASGTTSDDDAESAADSEQDLALTSLSGSETTPPLCLTEDVQDWSFSFDLKWAILKLAQGTSGMDAEMCLRQFLSDPGYGFDLISTYIVCMFEISWLLKGRKGLSFF</sequence>
<feature type="compositionally biased region" description="Acidic residues" evidence="1">
    <location>
        <begin position="762"/>
        <end position="773"/>
    </location>
</feature>
<name>A0A0A2L5C4_PENIT</name>
<feature type="region of interest" description="Disordered" evidence="1">
    <location>
        <begin position="62"/>
        <end position="85"/>
    </location>
</feature>
<dbReference type="OrthoDB" id="4367253at2759"/>
<feature type="compositionally biased region" description="Polar residues" evidence="1">
    <location>
        <begin position="418"/>
        <end position="434"/>
    </location>
</feature>
<dbReference type="AlphaFoldDB" id="A0A0A2L5C4"/>
<evidence type="ECO:0000313" key="4">
    <source>
        <dbReference type="Proteomes" id="UP000030104"/>
    </source>
</evidence>
<dbReference type="OMA" id="QDWSFSF"/>
<feature type="region of interest" description="Disordered" evidence="1">
    <location>
        <begin position="318"/>
        <end position="479"/>
    </location>
</feature>
<dbReference type="PhylomeDB" id="A0A0A2L5C4"/>
<gene>
    <name evidence="3" type="ORF">PITC_001200</name>
</gene>
<protein>
    <submittedName>
        <fullName evidence="3">Zinc finger, C2H2</fullName>
    </submittedName>
</protein>
<accession>A0A0A2L5C4</accession>
<dbReference type="SMART" id="SM00355">
    <property type="entry name" value="ZnF_C2H2"/>
    <property type="match status" value="3"/>
</dbReference>
<dbReference type="HOGENOM" id="CLU_329572_0_0_1"/>
<dbReference type="InterPro" id="IPR013087">
    <property type="entry name" value="Znf_C2H2_type"/>
</dbReference>
<feature type="compositionally biased region" description="Polar residues" evidence="1">
    <location>
        <begin position="353"/>
        <end position="379"/>
    </location>
</feature>
<feature type="compositionally biased region" description="Basic and acidic residues" evidence="1">
    <location>
        <begin position="325"/>
        <end position="334"/>
    </location>
</feature>
<feature type="compositionally biased region" description="Polar residues" evidence="1">
    <location>
        <begin position="396"/>
        <end position="411"/>
    </location>
</feature>
<feature type="region of interest" description="Disordered" evidence="1">
    <location>
        <begin position="746"/>
        <end position="773"/>
    </location>
</feature>
<reference evidence="3 4" key="1">
    <citation type="journal article" date="2015" name="Mol. Plant Microbe Interact.">
        <title>Genome, transcriptome, and functional analyses of Penicillium expansum provide new insights into secondary metabolism and pathogenicity.</title>
        <authorList>
            <person name="Ballester A.R."/>
            <person name="Marcet-Houben M."/>
            <person name="Levin E."/>
            <person name="Sela N."/>
            <person name="Selma-Lazaro C."/>
            <person name="Carmona L."/>
            <person name="Wisniewski M."/>
            <person name="Droby S."/>
            <person name="Gonzalez-Candelas L."/>
            <person name="Gabaldon T."/>
        </authorList>
    </citation>
    <scope>NUCLEOTIDE SEQUENCE [LARGE SCALE GENOMIC DNA]</scope>
    <source>
        <strain evidence="3 4">PHI-1</strain>
    </source>
</reference>
<comment type="caution">
    <text evidence="3">The sequence shown here is derived from an EMBL/GenBank/DDBJ whole genome shotgun (WGS) entry which is preliminary data.</text>
</comment>
<dbReference type="Proteomes" id="UP000030104">
    <property type="component" value="Unassembled WGS sequence"/>
</dbReference>
<feature type="domain" description="C2H2-type" evidence="2">
    <location>
        <begin position="246"/>
        <end position="269"/>
    </location>
</feature>
<dbReference type="EMBL" id="JQGA01000478">
    <property type="protein sequence ID" value="KGO75307.1"/>
    <property type="molecule type" value="Genomic_DNA"/>
</dbReference>
<evidence type="ECO:0000259" key="2">
    <source>
        <dbReference type="PROSITE" id="PS00028"/>
    </source>
</evidence>
<dbReference type="PROSITE" id="PS00028">
    <property type="entry name" value="ZINC_FINGER_C2H2_1"/>
    <property type="match status" value="1"/>
</dbReference>